<keyword evidence="3" id="KW-1185">Reference proteome</keyword>
<dbReference type="EMBL" id="BMIV01000010">
    <property type="protein sequence ID" value="GGF73551.1"/>
    <property type="molecule type" value="Genomic_DNA"/>
</dbReference>
<evidence type="ECO:0000313" key="2">
    <source>
        <dbReference type="EMBL" id="GGF73551.1"/>
    </source>
</evidence>
<organism evidence="2 3">
    <name type="scientific">Paracoccus acridae</name>
    <dbReference type="NCBI Taxonomy" id="1795310"/>
    <lineage>
        <taxon>Bacteria</taxon>
        <taxon>Pseudomonadati</taxon>
        <taxon>Pseudomonadota</taxon>
        <taxon>Alphaproteobacteria</taxon>
        <taxon>Rhodobacterales</taxon>
        <taxon>Paracoccaceae</taxon>
        <taxon>Paracoccus</taxon>
    </lineage>
</organism>
<accession>A0ABQ1VKJ9</accession>
<reference evidence="3" key="1">
    <citation type="journal article" date="2019" name="Int. J. Syst. Evol. Microbiol.">
        <title>The Global Catalogue of Microorganisms (GCM) 10K type strain sequencing project: providing services to taxonomists for standard genome sequencing and annotation.</title>
        <authorList>
            <consortium name="The Broad Institute Genomics Platform"/>
            <consortium name="The Broad Institute Genome Sequencing Center for Infectious Disease"/>
            <person name="Wu L."/>
            <person name="Ma J."/>
        </authorList>
    </citation>
    <scope>NUCLEOTIDE SEQUENCE [LARGE SCALE GENOMIC DNA]</scope>
    <source>
        <strain evidence="3">CGMCC 1.15419</strain>
    </source>
</reference>
<dbReference type="Proteomes" id="UP000640509">
    <property type="component" value="Unassembled WGS sequence"/>
</dbReference>
<name>A0ABQ1VKJ9_9RHOB</name>
<dbReference type="Gene3D" id="3.20.20.150">
    <property type="entry name" value="Divalent-metal-dependent TIM barrel enzymes"/>
    <property type="match status" value="1"/>
</dbReference>
<feature type="domain" description="Xylose isomerase-like TIM barrel" evidence="1">
    <location>
        <begin position="23"/>
        <end position="228"/>
    </location>
</feature>
<evidence type="ECO:0000259" key="1">
    <source>
        <dbReference type="Pfam" id="PF01261"/>
    </source>
</evidence>
<proteinExistence type="predicted"/>
<gene>
    <name evidence="2" type="ORF">GCM10011402_27640</name>
</gene>
<dbReference type="SUPFAM" id="SSF51658">
    <property type="entry name" value="Xylose isomerase-like"/>
    <property type="match status" value="1"/>
</dbReference>
<keyword evidence="2" id="KW-0413">Isomerase</keyword>
<dbReference type="PANTHER" id="PTHR12110:SF41">
    <property type="entry name" value="INOSOSE DEHYDRATASE"/>
    <property type="match status" value="1"/>
</dbReference>
<comment type="caution">
    <text evidence="2">The sequence shown here is derived from an EMBL/GenBank/DDBJ whole genome shotgun (WGS) entry which is preliminary data.</text>
</comment>
<dbReference type="PANTHER" id="PTHR12110">
    <property type="entry name" value="HYDROXYPYRUVATE ISOMERASE"/>
    <property type="match status" value="1"/>
</dbReference>
<sequence length="250" mass="27079">MKLSLQLYSARFATPYADVIRRLGALGYDAAEGYGGVFDDLPAIAEALSAAGMTMPSLHVSLDLIEENPDRVAQIAGQVGATMIFAPHIGPDQRPADAAGWQAFAARLAAAHGAMAQRDLTFGWHNHDFEFHALPDGRTPMQIILDEAPMIDWEADIAWIVRGGGDPLDWIAQYGPRITAAHFKDIAPAGEKTDEDGWADPGTGTMDWPAILDALRAQARVEVLVAEHDKPADFDRFATQAHVAWQTLKG</sequence>
<dbReference type="InterPro" id="IPR036237">
    <property type="entry name" value="Xyl_isomerase-like_sf"/>
</dbReference>
<dbReference type="InterPro" id="IPR013022">
    <property type="entry name" value="Xyl_isomerase-like_TIM-brl"/>
</dbReference>
<dbReference type="InterPro" id="IPR050312">
    <property type="entry name" value="IolE/XylAMocC-like"/>
</dbReference>
<dbReference type="GO" id="GO:0016853">
    <property type="term" value="F:isomerase activity"/>
    <property type="evidence" value="ECO:0007669"/>
    <property type="project" value="UniProtKB-KW"/>
</dbReference>
<evidence type="ECO:0000313" key="3">
    <source>
        <dbReference type="Proteomes" id="UP000640509"/>
    </source>
</evidence>
<dbReference type="Pfam" id="PF01261">
    <property type="entry name" value="AP_endonuc_2"/>
    <property type="match status" value="1"/>
</dbReference>
<dbReference type="RefSeq" id="WP_229665231.1">
    <property type="nucleotide sequence ID" value="NZ_BMIV01000010.1"/>
</dbReference>
<protein>
    <submittedName>
        <fullName evidence="2">Xylose isomerase</fullName>
    </submittedName>
</protein>